<protein>
    <submittedName>
        <fullName evidence="2">Uncharacterized protein</fullName>
    </submittedName>
</protein>
<reference evidence="2 3" key="1">
    <citation type="journal article" date="2021" name="Hortic Res">
        <title>Chromosome-scale assembly of the Dendrobium chrysotoxum genome enhances the understanding of orchid evolution.</title>
        <authorList>
            <person name="Zhang Y."/>
            <person name="Zhang G.Q."/>
            <person name="Zhang D."/>
            <person name="Liu X.D."/>
            <person name="Xu X.Y."/>
            <person name="Sun W.H."/>
            <person name="Yu X."/>
            <person name="Zhu X."/>
            <person name="Wang Z.W."/>
            <person name="Zhao X."/>
            <person name="Zhong W.Y."/>
            <person name="Chen H."/>
            <person name="Yin W.L."/>
            <person name="Huang T."/>
            <person name="Niu S.C."/>
            <person name="Liu Z.J."/>
        </authorList>
    </citation>
    <scope>NUCLEOTIDE SEQUENCE [LARGE SCALE GENOMIC DNA]</scope>
    <source>
        <strain evidence="2">Lindl</strain>
    </source>
</reference>
<evidence type="ECO:0000256" key="1">
    <source>
        <dbReference type="SAM" id="MobiDB-lite"/>
    </source>
</evidence>
<evidence type="ECO:0000313" key="2">
    <source>
        <dbReference type="EMBL" id="KAH0454996.1"/>
    </source>
</evidence>
<sequence length="193" mass="21013">MHSIEYDKLSSKRQSHRPTTHHRRIIQHRLLPASILWLRQLDGAFPISRHKHLSNSGEKAPLRRHIDIDPCPYEEDNNGTEHANSRNSEADGPTDTVLYIDHHRHPHHDACRRGAVIPIEEAGKAAAACGSPAVKLVDAEWEAAGADAAGSDSEKDEGEDEDAKLEGGGAGAVAGELVGMGAVRWPELGDGRR</sequence>
<dbReference type="EMBL" id="JAGFBR010000015">
    <property type="protein sequence ID" value="KAH0454996.1"/>
    <property type="molecule type" value="Genomic_DNA"/>
</dbReference>
<feature type="compositionally biased region" description="Acidic residues" evidence="1">
    <location>
        <begin position="154"/>
        <end position="163"/>
    </location>
</feature>
<feature type="region of interest" description="Disordered" evidence="1">
    <location>
        <begin position="51"/>
        <end position="92"/>
    </location>
</feature>
<accession>A0AAV7GES4</accession>
<feature type="compositionally biased region" description="Basic residues" evidence="1">
    <location>
        <begin position="11"/>
        <end position="25"/>
    </location>
</feature>
<proteinExistence type="predicted"/>
<organism evidence="2 3">
    <name type="scientific">Dendrobium chrysotoxum</name>
    <name type="common">Orchid</name>
    <dbReference type="NCBI Taxonomy" id="161865"/>
    <lineage>
        <taxon>Eukaryota</taxon>
        <taxon>Viridiplantae</taxon>
        <taxon>Streptophyta</taxon>
        <taxon>Embryophyta</taxon>
        <taxon>Tracheophyta</taxon>
        <taxon>Spermatophyta</taxon>
        <taxon>Magnoliopsida</taxon>
        <taxon>Liliopsida</taxon>
        <taxon>Asparagales</taxon>
        <taxon>Orchidaceae</taxon>
        <taxon>Epidendroideae</taxon>
        <taxon>Malaxideae</taxon>
        <taxon>Dendrobiinae</taxon>
        <taxon>Dendrobium</taxon>
    </lineage>
</organism>
<gene>
    <name evidence="2" type="ORF">IEQ34_016920</name>
</gene>
<dbReference type="AlphaFoldDB" id="A0AAV7GES4"/>
<dbReference type="Proteomes" id="UP000775213">
    <property type="component" value="Unassembled WGS sequence"/>
</dbReference>
<name>A0AAV7GES4_DENCH</name>
<keyword evidence="3" id="KW-1185">Reference proteome</keyword>
<comment type="caution">
    <text evidence="2">The sequence shown here is derived from an EMBL/GenBank/DDBJ whole genome shotgun (WGS) entry which is preliminary data.</text>
</comment>
<feature type="compositionally biased region" description="Basic and acidic residues" evidence="1">
    <location>
        <begin position="1"/>
        <end position="10"/>
    </location>
</feature>
<feature type="region of interest" description="Disordered" evidence="1">
    <location>
        <begin position="144"/>
        <end position="172"/>
    </location>
</feature>
<evidence type="ECO:0000313" key="3">
    <source>
        <dbReference type="Proteomes" id="UP000775213"/>
    </source>
</evidence>
<feature type="region of interest" description="Disordered" evidence="1">
    <location>
        <begin position="1"/>
        <end position="25"/>
    </location>
</feature>